<dbReference type="AlphaFoldDB" id="A0A6L3V4I7"/>
<gene>
    <name evidence="2" type="ORF">F7731_23590</name>
</gene>
<proteinExistence type="predicted"/>
<dbReference type="EMBL" id="WBOS01000022">
    <property type="protein sequence ID" value="KAB2328939.1"/>
    <property type="molecule type" value="Genomic_DNA"/>
</dbReference>
<evidence type="ECO:0000313" key="2">
    <source>
        <dbReference type="EMBL" id="KAB2328939.1"/>
    </source>
</evidence>
<feature type="region of interest" description="Disordered" evidence="1">
    <location>
        <begin position="371"/>
        <end position="416"/>
    </location>
</feature>
<organism evidence="2 3">
    <name type="scientific">Cytobacillus depressus</name>
    <dbReference type="NCBI Taxonomy" id="1602942"/>
    <lineage>
        <taxon>Bacteria</taxon>
        <taxon>Bacillati</taxon>
        <taxon>Bacillota</taxon>
        <taxon>Bacilli</taxon>
        <taxon>Bacillales</taxon>
        <taxon>Bacillaceae</taxon>
        <taxon>Cytobacillus</taxon>
    </lineage>
</organism>
<protein>
    <submittedName>
        <fullName evidence="2">Uncharacterized protein</fullName>
    </submittedName>
</protein>
<evidence type="ECO:0000256" key="1">
    <source>
        <dbReference type="SAM" id="MobiDB-lite"/>
    </source>
</evidence>
<sequence>MSELVQIPVRINQINVSEEDPDTSLILDKINRLTLEPFRSMEEFYVFSGICSNDRLDSYYTKMDPETTLRNYTNDLKQGVSLLPSHDIMQSPFGRSYDGVLENNEVDSYWYIVRDLTINGEKTNDTIRAIQTGIKRDLSVGFGGDRLWYKCSSCGRDMWDWECPHFPGLEDENDMRTFAWIMDAHLREVSTVYKGATPGAYINKARQFVEQGDLPYSEILKLENAYNIRLDNGKRSFYMPKNETKEDEEMTQAARNNLLDDIRSAIRENKIEKAVVYDILSEEGDPFRQPEDIALRNELGKDYSSIQAIRQLKKEAQQGRRYLADVIDQAVAARVKAHGDTFNAESYRTMLSLSGDIDHIKEEIDSYERIAKQRFTPGRQTEPENLGKEEEEEPTSEGSETRFEEDDNIFTQGSAE</sequence>
<name>A0A6L3V4I7_9BACI</name>
<dbReference type="Proteomes" id="UP000481030">
    <property type="component" value="Unassembled WGS sequence"/>
</dbReference>
<comment type="caution">
    <text evidence="2">The sequence shown here is derived from an EMBL/GenBank/DDBJ whole genome shotgun (WGS) entry which is preliminary data.</text>
</comment>
<dbReference type="OrthoDB" id="2961832at2"/>
<reference evidence="2 3" key="1">
    <citation type="journal article" date="2016" name="Antonie Van Leeuwenhoek">
        <title>Bacillus depressus sp. nov., isolated from soil of a sunflower field.</title>
        <authorList>
            <person name="Wei X."/>
            <person name="Xin D."/>
            <person name="Xin Y."/>
            <person name="Zhang H."/>
            <person name="Wang T."/>
            <person name="Zhang J."/>
        </authorList>
    </citation>
    <scope>NUCLEOTIDE SEQUENCE [LARGE SCALE GENOMIC DNA]</scope>
    <source>
        <strain evidence="2 3">BZ1</strain>
    </source>
</reference>
<keyword evidence="3" id="KW-1185">Reference proteome</keyword>
<dbReference type="RefSeq" id="WP_151537237.1">
    <property type="nucleotide sequence ID" value="NZ_WBOS01000022.1"/>
</dbReference>
<accession>A0A6L3V4I7</accession>
<evidence type="ECO:0000313" key="3">
    <source>
        <dbReference type="Proteomes" id="UP000481030"/>
    </source>
</evidence>